<evidence type="ECO:0000313" key="3">
    <source>
        <dbReference type="Proteomes" id="UP001195483"/>
    </source>
</evidence>
<name>A0AAE0T7K4_9BIVA</name>
<proteinExistence type="predicted"/>
<reference evidence="2" key="2">
    <citation type="journal article" date="2021" name="Genome Biol. Evol.">
        <title>Developing a high-quality reference genome for a parasitic bivalve with doubly uniparental inheritance (Bivalvia: Unionida).</title>
        <authorList>
            <person name="Smith C.H."/>
        </authorList>
    </citation>
    <scope>NUCLEOTIDE SEQUENCE</scope>
    <source>
        <strain evidence="2">CHS0354</strain>
        <tissue evidence="2">Mantle</tissue>
    </source>
</reference>
<keyword evidence="1" id="KW-1133">Transmembrane helix</keyword>
<evidence type="ECO:0000256" key="1">
    <source>
        <dbReference type="SAM" id="Phobius"/>
    </source>
</evidence>
<dbReference type="Gene3D" id="2.60.40.10">
    <property type="entry name" value="Immunoglobulins"/>
    <property type="match status" value="1"/>
</dbReference>
<sequence length="352" mass="40439">MHAADIHVFEWRKSICSFLFLIWIFRVDLMVGLKWTTIPPPINKCVGQDVTFMWTYEKEASEEIRQLKFIVNDTKQIAYKSVRNGFNVVPEYKGRVEARNETGILLKNISAKDTGTYILYPIIAQEEGPNIQSIWLNVIENTRQQWCTCKRLPLSTEWRKGQSFSIVMEGCHLELNSSFCCPKGPAIEYCESDPQKLCEPIGNRNYITDSTIQSGRTSRQTEIITQIIILNELRNDNKDLGIYIASLSQINTQDPTLVQKGNTEPDRTFEDIAVSTLCLTLFLVFFCIISMSIVFWKLVKPSMARQQEKKKTMGYRQCLATKVPSQDIQLQQCEADNKVEETQPEIRIASPN</sequence>
<keyword evidence="1" id="KW-0812">Transmembrane</keyword>
<feature type="transmembrane region" description="Helical" evidence="1">
    <location>
        <begin position="272"/>
        <end position="299"/>
    </location>
</feature>
<gene>
    <name evidence="2" type="ORF">CHS0354_038651</name>
</gene>
<protein>
    <submittedName>
        <fullName evidence="2">Uncharacterized protein</fullName>
    </submittedName>
</protein>
<evidence type="ECO:0000313" key="2">
    <source>
        <dbReference type="EMBL" id="KAK3605214.1"/>
    </source>
</evidence>
<accession>A0AAE0T7K4</accession>
<comment type="caution">
    <text evidence="2">The sequence shown here is derived from an EMBL/GenBank/DDBJ whole genome shotgun (WGS) entry which is preliminary data.</text>
</comment>
<dbReference type="InterPro" id="IPR013783">
    <property type="entry name" value="Ig-like_fold"/>
</dbReference>
<organism evidence="2 3">
    <name type="scientific">Potamilus streckersoni</name>
    <dbReference type="NCBI Taxonomy" id="2493646"/>
    <lineage>
        <taxon>Eukaryota</taxon>
        <taxon>Metazoa</taxon>
        <taxon>Spiralia</taxon>
        <taxon>Lophotrochozoa</taxon>
        <taxon>Mollusca</taxon>
        <taxon>Bivalvia</taxon>
        <taxon>Autobranchia</taxon>
        <taxon>Heteroconchia</taxon>
        <taxon>Palaeoheterodonta</taxon>
        <taxon>Unionida</taxon>
        <taxon>Unionoidea</taxon>
        <taxon>Unionidae</taxon>
        <taxon>Ambleminae</taxon>
        <taxon>Lampsilini</taxon>
        <taxon>Potamilus</taxon>
    </lineage>
</organism>
<dbReference type="EMBL" id="JAEAOA010002243">
    <property type="protein sequence ID" value="KAK3605214.1"/>
    <property type="molecule type" value="Genomic_DNA"/>
</dbReference>
<reference evidence="2" key="3">
    <citation type="submission" date="2023-05" db="EMBL/GenBank/DDBJ databases">
        <authorList>
            <person name="Smith C.H."/>
        </authorList>
    </citation>
    <scope>NUCLEOTIDE SEQUENCE</scope>
    <source>
        <strain evidence="2">CHS0354</strain>
        <tissue evidence="2">Mantle</tissue>
    </source>
</reference>
<dbReference type="Proteomes" id="UP001195483">
    <property type="component" value="Unassembled WGS sequence"/>
</dbReference>
<keyword evidence="1" id="KW-0472">Membrane</keyword>
<keyword evidence="3" id="KW-1185">Reference proteome</keyword>
<dbReference type="AlphaFoldDB" id="A0AAE0T7K4"/>
<reference evidence="2" key="1">
    <citation type="journal article" date="2021" name="Genome Biol. Evol.">
        <title>A High-Quality Reference Genome for a Parasitic Bivalve with Doubly Uniparental Inheritance (Bivalvia: Unionida).</title>
        <authorList>
            <person name="Smith C.H."/>
        </authorList>
    </citation>
    <scope>NUCLEOTIDE SEQUENCE</scope>
    <source>
        <strain evidence="2">CHS0354</strain>
    </source>
</reference>